<keyword evidence="9" id="KW-1185">Reference proteome</keyword>
<dbReference type="GO" id="GO:0016787">
    <property type="term" value="F:hydrolase activity"/>
    <property type="evidence" value="ECO:0007669"/>
    <property type="project" value="UniProtKB-KW"/>
</dbReference>
<dbReference type="PANTHER" id="PTHR43519">
    <property type="entry name" value="ATP-DEPENDENT RNA HELICASE HRPB"/>
    <property type="match status" value="1"/>
</dbReference>
<reference evidence="8 9" key="1">
    <citation type="submission" date="2023-07" db="EMBL/GenBank/DDBJ databases">
        <title>Sequencing the genomes of 1000 actinobacteria strains.</title>
        <authorList>
            <person name="Klenk H.-P."/>
        </authorList>
    </citation>
    <scope>NUCLEOTIDE SEQUENCE [LARGE SCALE GENOMIC DNA]</scope>
    <source>
        <strain evidence="8 9">DSM 102162</strain>
    </source>
</reference>
<dbReference type="SMART" id="SM00847">
    <property type="entry name" value="HA2"/>
    <property type="match status" value="1"/>
</dbReference>
<evidence type="ECO:0000256" key="4">
    <source>
        <dbReference type="ARBA" id="ARBA00022840"/>
    </source>
</evidence>
<feature type="region of interest" description="Disordered" evidence="5">
    <location>
        <begin position="833"/>
        <end position="855"/>
    </location>
</feature>
<keyword evidence="4" id="KW-0067">ATP-binding</keyword>
<name>A0ABT9NBA7_9ACTO</name>
<dbReference type="PROSITE" id="PS51194">
    <property type="entry name" value="HELICASE_CTER"/>
    <property type="match status" value="1"/>
</dbReference>
<dbReference type="PANTHER" id="PTHR43519:SF1">
    <property type="entry name" value="ATP-DEPENDENT RNA HELICASE HRPB"/>
    <property type="match status" value="1"/>
</dbReference>
<dbReference type="NCBIfam" id="TIGR01970">
    <property type="entry name" value="DEAH_box_HrpB"/>
    <property type="match status" value="1"/>
</dbReference>
<dbReference type="Gene3D" id="3.40.50.300">
    <property type="entry name" value="P-loop containing nucleotide triphosphate hydrolases"/>
    <property type="match status" value="2"/>
</dbReference>
<evidence type="ECO:0000256" key="2">
    <source>
        <dbReference type="ARBA" id="ARBA00022801"/>
    </source>
</evidence>
<organism evidence="8 9">
    <name type="scientific">Arcanobacterium wilhelmae</name>
    <dbReference type="NCBI Taxonomy" id="1803177"/>
    <lineage>
        <taxon>Bacteria</taxon>
        <taxon>Bacillati</taxon>
        <taxon>Actinomycetota</taxon>
        <taxon>Actinomycetes</taxon>
        <taxon>Actinomycetales</taxon>
        <taxon>Actinomycetaceae</taxon>
        <taxon>Arcanobacterium</taxon>
    </lineage>
</organism>
<dbReference type="Gene3D" id="1.20.120.1080">
    <property type="match status" value="1"/>
</dbReference>
<dbReference type="SMART" id="SM00490">
    <property type="entry name" value="HELICc"/>
    <property type="match status" value="1"/>
</dbReference>
<dbReference type="CDD" id="cd18791">
    <property type="entry name" value="SF2_C_RHA"/>
    <property type="match status" value="1"/>
</dbReference>
<dbReference type="PROSITE" id="PS51192">
    <property type="entry name" value="HELICASE_ATP_BIND_1"/>
    <property type="match status" value="1"/>
</dbReference>
<evidence type="ECO:0000313" key="9">
    <source>
        <dbReference type="Proteomes" id="UP001235966"/>
    </source>
</evidence>
<keyword evidence="2 8" id="KW-0378">Hydrolase</keyword>
<evidence type="ECO:0000259" key="6">
    <source>
        <dbReference type="PROSITE" id="PS51192"/>
    </source>
</evidence>
<dbReference type="InterPro" id="IPR007502">
    <property type="entry name" value="Helicase-assoc_dom"/>
</dbReference>
<gene>
    <name evidence="8" type="ORF">J2S49_000884</name>
</gene>
<dbReference type="InterPro" id="IPR010225">
    <property type="entry name" value="HrpB"/>
</dbReference>
<keyword evidence="1" id="KW-0547">Nucleotide-binding</keyword>
<evidence type="ECO:0000259" key="7">
    <source>
        <dbReference type="PROSITE" id="PS51194"/>
    </source>
</evidence>
<feature type="domain" description="Helicase ATP-binding" evidence="6">
    <location>
        <begin position="21"/>
        <end position="180"/>
    </location>
</feature>
<dbReference type="SUPFAM" id="SSF52540">
    <property type="entry name" value="P-loop containing nucleoside triphosphate hydrolases"/>
    <property type="match status" value="1"/>
</dbReference>
<dbReference type="Pfam" id="PF00271">
    <property type="entry name" value="Helicase_C"/>
    <property type="match status" value="1"/>
</dbReference>
<dbReference type="PIRSF" id="PIRSF005496">
    <property type="entry name" value="ATP_hel_hrpB"/>
    <property type="match status" value="1"/>
</dbReference>
<evidence type="ECO:0000313" key="8">
    <source>
        <dbReference type="EMBL" id="MDP9800808.1"/>
    </source>
</evidence>
<evidence type="ECO:0000256" key="3">
    <source>
        <dbReference type="ARBA" id="ARBA00022806"/>
    </source>
</evidence>
<protein>
    <submittedName>
        <fullName evidence="8">ATP-dependent helicase HrpB</fullName>
        <ecNumber evidence="8">3.6.4.13</ecNumber>
    </submittedName>
</protein>
<evidence type="ECO:0000256" key="1">
    <source>
        <dbReference type="ARBA" id="ARBA00022741"/>
    </source>
</evidence>
<dbReference type="EC" id="3.6.4.13" evidence="8"/>
<dbReference type="Pfam" id="PF00270">
    <property type="entry name" value="DEAD"/>
    <property type="match status" value="1"/>
</dbReference>
<dbReference type="InterPro" id="IPR014001">
    <property type="entry name" value="Helicase_ATP-bd"/>
</dbReference>
<dbReference type="SMART" id="SM00487">
    <property type="entry name" value="DEXDc"/>
    <property type="match status" value="1"/>
</dbReference>
<dbReference type="InterPro" id="IPR001650">
    <property type="entry name" value="Helicase_C-like"/>
</dbReference>
<proteinExistence type="predicted"/>
<dbReference type="Proteomes" id="UP001235966">
    <property type="component" value="Unassembled WGS sequence"/>
</dbReference>
<feature type="domain" description="Helicase C-terminal" evidence="7">
    <location>
        <begin position="217"/>
        <end position="401"/>
    </location>
</feature>
<sequence length="855" mass="89446">MNSLEKLIANPPSLPVVEGLARMRATVRNFVVSAPPGSGKTTLVPPLLSAMVAGRVLVVSPRRIVARASARRVAALAGEHVGESVGFRVRGETRAGSRVEFVTPGVMLRLLMDDPSLEGVGAVVIDEFHERDLDTDLACAFVLDSQEVFREDLRVVIMSATLNAQRVAELVGGELVEVPGAVHEVRMEERVGPRALGATRSGAIVVEREFLAHVAGVVREAAAEFANDDAEGVSILVFAPGVREVAEIAGMLRSVPAVGPSGELPVYELHGGLDAREQDRVLAGGEACVIVATSIAESALTVPGVRVVVDSGLSREPRFDAASGIGGLVTVHADRAAMIQRAGRAGRLGPGVAYRCLPFATAESFAQPEIAIADVSGAALMAACWGAPGFEGLALMDQPPEANLAAALATLRALGAVDEEGHATERGRAFAQVPASPAIARALIDGASMFGGRAAARTAAALSLGVRPEGADLPAALAALGRAGKGARVAGVNAGEFEREVERLLRMVERGGVVAGALRQNLAYHPAQVSGSSHGNGYGSDSRADADERVAGVLALANPRWIARARGAGFVAAGGTGAILPTPSPLAGEEWLAIGALRRGQGRADAIIDSAAPISAELALAAGAPMIETRLETATDGGKVRAWEVRSLGTIELERRSVPASPEIMREARLAHIRRTGVGELPWSGDARVLRARLAFLHEVLGEPWPDVSDEALAASLENWLDVGAARPDVAAGLRNLLPWPEAAQFDELAPERIATPLGGARVSYETGRPTVRMKLQEAFGWTTAPRVGGQAAVPVTLELLSPAGRPLAVTSDLASFWAGPYAQVRAEMRGRYPRHPWPENPLEAQPTRRAKPRK</sequence>
<keyword evidence="3 8" id="KW-0347">Helicase</keyword>
<dbReference type="GO" id="GO:0003724">
    <property type="term" value="F:RNA helicase activity"/>
    <property type="evidence" value="ECO:0007669"/>
    <property type="project" value="UniProtKB-EC"/>
</dbReference>
<dbReference type="InterPro" id="IPR027417">
    <property type="entry name" value="P-loop_NTPase"/>
</dbReference>
<evidence type="ECO:0000256" key="5">
    <source>
        <dbReference type="SAM" id="MobiDB-lite"/>
    </source>
</evidence>
<dbReference type="InterPro" id="IPR011545">
    <property type="entry name" value="DEAD/DEAH_box_helicase_dom"/>
</dbReference>
<comment type="caution">
    <text evidence="8">The sequence shown here is derived from an EMBL/GenBank/DDBJ whole genome shotgun (WGS) entry which is preliminary data.</text>
</comment>
<dbReference type="EMBL" id="JAUSQW010000001">
    <property type="protein sequence ID" value="MDP9800808.1"/>
    <property type="molecule type" value="Genomic_DNA"/>
</dbReference>
<accession>A0ABT9NBA7</accession>
<dbReference type="Pfam" id="PF08482">
    <property type="entry name" value="HrpB_C"/>
    <property type="match status" value="1"/>
</dbReference>
<dbReference type="InterPro" id="IPR013689">
    <property type="entry name" value="RNA_helicase_ATP-dep_HrpB_C"/>
</dbReference>